<dbReference type="Pfam" id="PF00395">
    <property type="entry name" value="SLH"/>
    <property type="match status" value="3"/>
</dbReference>
<dbReference type="EMBL" id="QRDZ01000047">
    <property type="protein sequence ID" value="RED54653.1"/>
    <property type="molecule type" value="Genomic_DNA"/>
</dbReference>
<gene>
    <name evidence="3" type="ORF">DFP98_14715</name>
</gene>
<dbReference type="Gene3D" id="2.130.10.10">
    <property type="entry name" value="YVTN repeat-like/Quinoprotein amine dehydrogenase"/>
    <property type="match status" value="1"/>
</dbReference>
<dbReference type="AlphaFoldDB" id="A0A3D9HYU3"/>
<organism evidence="3 4">
    <name type="scientific">Cohnella phaseoli</name>
    <dbReference type="NCBI Taxonomy" id="456490"/>
    <lineage>
        <taxon>Bacteria</taxon>
        <taxon>Bacillati</taxon>
        <taxon>Bacillota</taxon>
        <taxon>Bacilli</taxon>
        <taxon>Bacillales</taxon>
        <taxon>Paenibacillaceae</taxon>
        <taxon>Cohnella</taxon>
    </lineage>
</organism>
<dbReference type="RefSeq" id="WP_116065406.1">
    <property type="nucleotide sequence ID" value="NZ_QRDZ01000047.1"/>
</dbReference>
<dbReference type="InterPro" id="IPR001119">
    <property type="entry name" value="SLH_dom"/>
</dbReference>
<feature type="domain" description="SLH" evidence="2">
    <location>
        <begin position="147"/>
        <end position="209"/>
    </location>
</feature>
<dbReference type="OrthoDB" id="185675at2"/>
<evidence type="ECO:0000259" key="2">
    <source>
        <dbReference type="PROSITE" id="PS51272"/>
    </source>
</evidence>
<keyword evidence="4" id="KW-1185">Reference proteome</keyword>
<protein>
    <submittedName>
        <fullName evidence="3">S-layer family protein</fullName>
    </submittedName>
</protein>
<feature type="chain" id="PRO_5039101021" evidence="1">
    <location>
        <begin position="22"/>
        <end position="592"/>
    </location>
</feature>
<dbReference type="Proteomes" id="UP000256977">
    <property type="component" value="Unassembled WGS sequence"/>
</dbReference>
<feature type="domain" description="SLH" evidence="2">
    <location>
        <begin position="90"/>
        <end position="146"/>
    </location>
</feature>
<evidence type="ECO:0000313" key="3">
    <source>
        <dbReference type="EMBL" id="RED54653.1"/>
    </source>
</evidence>
<feature type="signal peptide" evidence="1">
    <location>
        <begin position="1"/>
        <end position="21"/>
    </location>
</feature>
<feature type="domain" description="SLH" evidence="2">
    <location>
        <begin position="26"/>
        <end position="89"/>
    </location>
</feature>
<evidence type="ECO:0000313" key="4">
    <source>
        <dbReference type="Proteomes" id="UP000256977"/>
    </source>
</evidence>
<reference evidence="3 4" key="1">
    <citation type="submission" date="2018-07" db="EMBL/GenBank/DDBJ databases">
        <title>Genomic Encyclopedia of Type Strains, Phase III (KMG-III): the genomes of soil and plant-associated and newly described type strains.</title>
        <authorList>
            <person name="Whitman W."/>
        </authorList>
    </citation>
    <scope>NUCLEOTIDE SEQUENCE [LARGE SCALE GENOMIC DNA]</scope>
    <source>
        <strain evidence="3 4">CECT 7287</strain>
    </source>
</reference>
<dbReference type="PROSITE" id="PS51272">
    <property type="entry name" value="SLH"/>
    <property type="match status" value="3"/>
</dbReference>
<evidence type="ECO:0000256" key="1">
    <source>
        <dbReference type="SAM" id="SignalP"/>
    </source>
</evidence>
<dbReference type="InterPro" id="IPR015943">
    <property type="entry name" value="WD40/YVTN_repeat-like_dom_sf"/>
</dbReference>
<name>A0A3D9HYU3_9BACL</name>
<sequence length="592" mass="60771">MRTKLQKGIAIATMASTLVFAAGQWTSASATKEPIPAWASAELAYWVEAGLLKGDSNGLLRPQQTVNRAEFLTFVNRVFNYQALSDKKFGDVDASAWYAAEIAKAQAAGILQGDSRGNAQPLSALTREEAALILSRVFDVVSANAPSGTFSDDAAISSWAASAVYALKEAGYAQGAGGAFQPKKGMSRAEAVKMISNIMGSLISDSSVHENVNGRNVVVNTAGGVLKGAKISGDLYLAPGIGNGGFTLEDCVVEGTIYVLGGGTQGIVLKNTTAGTIKINNPQGQPKLTLSGSSSVKNGIEALTGAAIVNDSTTPIGSLNVRAGASASISVSGDVTLLTVDSAAAVSLGTSKIGTLSFTKQAGGAKAKLDGKAQVGKVIADASVSLTGSGEIGEAVVNAEGVAFEKAPGKWTLNAKSATIAGKSVTQSSSGSGGAGGGGTSGSGSVDLSTKIYSYDQVLSGFAETGAYGDVKQYVRFVRDSTYKPSEANAVIGATLPNFANSHTFVNADYDVKPSIFAALRSVNTSVLDARRENLWIGTDNGVMKINLATNAITEYTMENKQLADNKTLLLISDGSSGVFAITENDVSYIRK</sequence>
<accession>A0A3D9HYU3</accession>
<proteinExistence type="predicted"/>
<keyword evidence="1" id="KW-0732">Signal</keyword>
<comment type="caution">
    <text evidence="3">The sequence shown here is derived from an EMBL/GenBank/DDBJ whole genome shotgun (WGS) entry which is preliminary data.</text>
</comment>